<dbReference type="PANTHER" id="PTHR13707:SF60">
    <property type="entry name" value="ACETATE COA-TRANSFERASE SUBUNIT ALPHA"/>
    <property type="match status" value="1"/>
</dbReference>
<name>A0A9P9ESG1_9HYPO</name>
<keyword evidence="3" id="KW-1185">Reference proteome</keyword>
<comment type="caution">
    <text evidence="2">The sequence shown here is derived from an EMBL/GenBank/DDBJ whole genome shotgun (WGS) entry which is preliminary data.</text>
</comment>
<organism evidence="2 3">
    <name type="scientific">Dactylonectria macrodidyma</name>
    <dbReference type="NCBI Taxonomy" id="307937"/>
    <lineage>
        <taxon>Eukaryota</taxon>
        <taxon>Fungi</taxon>
        <taxon>Dikarya</taxon>
        <taxon>Ascomycota</taxon>
        <taxon>Pezizomycotina</taxon>
        <taxon>Sordariomycetes</taxon>
        <taxon>Hypocreomycetidae</taxon>
        <taxon>Hypocreales</taxon>
        <taxon>Nectriaceae</taxon>
        <taxon>Dactylonectria</taxon>
    </lineage>
</organism>
<dbReference type="InterPro" id="IPR037171">
    <property type="entry name" value="NagB/RpiA_transferase-like"/>
</dbReference>
<evidence type="ECO:0000313" key="2">
    <source>
        <dbReference type="EMBL" id="KAH7143499.1"/>
    </source>
</evidence>
<dbReference type="Gene3D" id="3.40.1080.10">
    <property type="entry name" value="Glutaconate Coenzyme A-transferase"/>
    <property type="match status" value="1"/>
</dbReference>
<dbReference type="SUPFAM" id="SSF100950">
    <property type="entry name" value="NagB/RpiA/CoA transferase-like"/>
    <property type="match status" value="1"/>
</dbReference>
<proteinExistence type="predicted"/>
<dbReference type="AlphaFoldDB" id="A0A9P9ESG1"/>
<evidence type="ECO:0000256" key="1">
    <source>
        <dbReference type="ARBA" id="ARBA00022679"/>
    </source>
</evidence>
<sequence>MSTPWESRVFAGKPYNPKAIQGDVASEEKHIELVYFQYPDEMSKSNTFDSDIPRIDANCKSAMKDLNHGMNVNLGIGMPLVTPVFLTEWVEVILQYENGILGMAGGCQGRRRPVFFGNQKIYLRIGFGRISLNMLDTLQVNMDRVSLRASEDLRGRVERADPQDVVNYMLPGKVKGIDGAINLVANSSKIKVISTSGRI</sequence>
<dbReference type="GO" id="GO:0008410">
    <property type="term" value="F:CoA-transferase activity"/>
    <property type="evidence" value="ECO:0007669"/>
    <property type="project" value="InterPro"/>
</dbReference>
<dbReference type="InterPro" id="IPR004165">
    <property type="entry name" value="CoA_trans_fam_I"/>
</dbReference>
<dbReference type="Proteomes" id="UP000738349">
    <property type="component" value="Unassembled WGS sequence"/>
</dbReference>
<evidence type="ECO:0000313" key="3">
    <source>
        <dbReference type="Proteomes" id="UP000738349"/>
    </source>
</evidence>
<dbReference type="PANTHER" id="PTHR13707">
    <property type="entry name" value="KETOACID-COENZYME A TRANSFERASE"/>
    <property type="match status" value="1"/>
</dbReference>
<accession>A0A9P9ESG1</accession>
<protein>
    <submittedName>
        <fullName evidence="2">Uncharacterized protein</fullName>
    </submittedName>
</protein>
<keyword evidence="1" id="KW-0808">Transferase</keyword>
<gene>
    <name evidence="2" type="ORF">EDB81DRAFT_884111</name>
</gene>
<reference evidence="2" key="1">
    <citation type="journal article" date="2021" name="Nat. Commun.">
        <title>Genetic determinants of endophytism in the Arabidopsis root mycobiome.</title>
        <authorList>
            <person name="Mesny F."/>
            <person name="Miyauchi S."/>
            <person name="Thiergart T."/>
            <person name="Pickel B."/>
            <person name="Atanasova L."/>
            <person name="Karlsson M."/>
            <person name="Huettel B."/>
            <person name="Barry K.W."/>
            <person name="Haridas S."/>
            <person name="Chen C."/>
            <person name="Bauer D."/>
            <person name="Andreopoulos W."/>
            <person name="Pangilinan J."/>
            <person name="LaButti K."/>
            <person name="Riley R."/>
            <person name="Lipzen A."/>
            <person name="Clum A."/>
            <person name="Drula E."/>
            <person name="Henrissat B."/>
            <person name="Kohler A."/>
            <person name="Grigoriev I.V."/>
            <person name="Martin F.M."/>
            <person name="Hacquard S."/>
        </authorList>
    </citation>
    <scope>NUCLEOTIDE SEQUENCE</scope>
    <source>
        <strain evidence="2">MPI-CAGE-AT-0147</strain>
    </source>
</reference>
<dbReference type="EMBL" id="JAGMUV010000009">
    <property type="protein sequence ID" value="KAH7143499.1"/>
    <property type="molecule type" value="Genomic_DNA"/>
</dbReference>